<dbReference type="InterPro" id="IPR050134">
    <property type="entry name" value="NAD-dep_sirtuin_deacylases"/>
</dbReference>
<dbReference type="InterPro" id="IPR003000">
    <property type="entry name" value="Sirtuin"/>
</dbReference>
<dbReference type="PANTHER" id="PTHR11085">
    <property type="entry name" value="NAD-DEPENDENT PROTEIN DEACYLASE SIRTUIN-5, MITOCHONDRIAL-RELATED"/>
    <property type="match status" value="1"/>
</dbReference>
<dbReference type="GO" id="GO:0070403">
    <property type="term" value="F:NAD+ binding"/>
    <property type="evidence" value="ECO:0007669"/>
    <property type="project" value="InterPro"/>
</dbReference>
<dbReference type="Pfam" id="PF02146">
    <property type="entry name" value="SIR2"/>
    <property type="match status" value="1"/>
</dbReference>
<feature type="binding site" evidence="4">
    <location>
        <position position="108"/>
    </location>
    <ligand>
        <name>Zn(2+)</name>
        <dbReference type="ChEBI" id="CHEBI:29105"/>
    </ligand>
</feature>
<dbReference type="Gene3D" id="3.30.1600.10">
    <property type="entry name" value="SIR2/SIRT2 'Small Domain"/>
    <property type="match status" value="1"/>
</dbReference>
<dbReference type="EC" id="2.3.1.286" evidence="1"/>
<sequence>MSADSGVPTYRGIGGLYEVESTEDGLPIEAILSGTMIRTNPLLTWKYLAAIAAAAEGATINRGHSVIAEMERHFPRVWTLTQNVDGFHRAAGSQNVIEIHGNMRSLSCMGCTYRRNLDETAGLQIPPRCPACDDILRPDVVLFEEALPEDSLRSLQRQLETGFSVVFSIGTSGLFPYIQEPIAAARRRGVPTIEINPDETIISSMVDYQLQLGAADALQQIWQRYSLAN</sequence>
<keyword evidence="2" id="KW-0808">Transferase</keyword>
<keyword evidence="4" id="KW-0862">Zinc</keyword>
<dbReference type="EMBL" id="CP036276">
    <property type="protein sequence ID" value="QDU46976.1"/>
    <property type="molecule type" value="Genomic_DNA"/>
</dbReference>
<keyword evidence="6" id="KW-0378">Hydrolase</keyword>
<evidence type="ECO:0000256" key="3">
    <source>
        <dbReference type="ARBA" id="ARBA00023027"/>
    </source>
</evidence>
<dbReference type="GO" id="GO:0017136">
    <property type="term" value="F:histone deacetylase activity, NAD-dependent"/>
    <property type="evidence" value="ECO:0007669"/>
    <property type="project" value="TreeGrafter"/>
</dbReference>
<dbReference type="InterPro" id="IPR029035">
    <property type="entry name" value="DHS-like_NAD/FAD-binding_dom"/>
</dbReference>
<feature type="active site" description="Proton acceptor" evidence="4">
    <location>
        <position position="100"/>
    </location>
</feature>
<dbReference type="Gene3D" id="3.40.50.1220">
    <property type="entry name" value="TPP-binding domain"/>
    <property type="match status" value="1"/>
</dbReference>
<dbReference type="PANTHER" id="PTHR11085:SF4">
    <property type="entry name" value="NAD-DEPENDENT PROTEIN DEACYLASE"/>
    <property type="match status" value="1"/>
</dbReference>
<proteinExistence type="predicted"/>
<dbReference type="PROSITE" id="PS50305">
    <property type="entry name" value="SIRTUIN"/>
    <property type="match status" value="1"/>
</dbReference>
<evidence type="ECO:0000313" key="6">
    <source>
        <dbReference type="EMBL" id="QDU46976.1"/>
    </source>
</evidence>
<gene>
    <name evidence="6" type="primary">cobB_2</name>
    <name evidence="6" type="ORF">Mal52_55040</name>
</gene>
<name>A0A517ZX05_9PLAN</name>
<feature type="domain" description="Deacetylase sirtuin-type" evidence="5">
    <location>
        <begin position="1"/>
        <end position="229"/>
    </location>
</feature>
<evidence type="ECO:0000256" key="2">
    <source>
        <dbReference type="ARBA" id="ARBA00022679"/>
    </source>
</evidence>
<dbReference type="AlphaFoldDB" id="A0A517ZX05"/>
<protein>
    <recommendedName>
        <fullName evidence="1">protein acetyllysine N-acetyltransferase</fullName>
        <ecNumber evidence="1">2.3.1.286</ecNumber>
    </recommendedName>
</protein>
<accession>A0A517ZX05</accession>
<dbReference type="Proteomes" id="UP000319383">
    <property type="component" value="Chromosome"/>
</dbReference>
<dbReference type="KEGG" id="sdyn:Mal52_55040"/>
<keyword evidence="7" id="KW-1185">Reference proteome</keyword>
<keyword evidence="3" id="KW-0520">NAD</keyword>
<dbReference type="InterPro" id="IPR026590">
    <property type="entry name" value="Ssirtuin_cat_dom"/>
</dbReference>
<feature type="binding site" evidence="4">
    <location>
        <position position="129"/>
    </location>
    <ligand>
        <name>Zn(2+)</name>
        <dbReference type="ChEBI" id="CHEBI:29105"/>
    </ligand>
</feature>
<dbReference type="InterPro" id="IPR026591">
    <property type="entry name" value="Sirtuin_cat_small_dom_sf"/>
</dbReference>
<evidence type="ECO:0000313" key="7">
    <source>
        <dbReference type="Proteomes" id="UP000319383"/>
    </source>
</evidence>
<dbReference type="GO" id="GO:0046872">
    <property type="term" value="F:metal ion binding"/>
    <property type="evidence" value="ECO:0007669"/>
    <property type="project" value="UniProtKB-KW"/>
</dbReference>
<dbReference type="GO" id="GO:0016787">
    <property type="term" value="F:hydrolase activity"/>
    <property type="evidence" value="ECO:0007669"/>
    <property type="project" value="UniProtKB-KW"/>
</dbReference>
<evidence type="ECO:0000256" key="1">
    <source>
        <dbReference type="ARBA" id="ARBA00012928"/>
    </source>
</evidence>
<organism evidence="6 7">
    <name type="scientific">Symmachiella dynata</name>
    <dbReference type="NCBI Taxonomy" id="2527995"/>
    <lineage>
        <taxon>Bacteria</taxon>
        <taxon>Pseudomonadati</taxon>
        <taxon>Planctomycetota</taxon>
        <taxon>Planctomycetia</taxon>
        <taxon>Planctomycetales</taxon>
        <taxon>Planctomycetaceae</taxon>
        <taxon>Symmachiella</taxon>
    </lineage>
</organism>
<feature type="binding site" evidence="4">
    <location>
        <position position="111"/>
    </location>
    <ligand>
        <name>Zn(2+)</name>
        <dbReference type="ChEBI" id="CHEBI:29105"/>
    </ligand>
</feature>
<evidence type="ECO:0000256" key="4">
    <source>
        <dbReference type="PROSITE-ProRule" id="PRU00236"/>
    </source>
</evidence>
<evidence type="ECO:0000259" key="5">
    <source>
        <dbReference type="PROSITE" id="PS50305"/>
    </source>
</evidence>
<reference evidence="6 7" key="1">
    <citation type="submission" date="2019-02" db="EMBL/GenBank/DDBJ databases">
        <title>Deep-cultivation of Planctomycetes and their phenomic and genomic characterization uncovers novel biology.</title>
        <authorList>
            <person name="Wiegand S."/>
            <person name="Jogler M."/>
            <person name="Boedeker C."/>
            <person name="Pinto D."/>
            <person name="Vollmers J."/>
            <person name="Rivas-Marin E."/>
            <person name="Kohn T."/>
            <person name="Peeters S.H."/>
            <person name="Heuer A."/>
            <person name="Rast P."/>
            <person name="Oberbeckmann S."/>
            <person name="Bunk B."/>
            <person name="Jeske O."/>
            <person name="Meyerdierks A."/>
            <person name="Storesund J.E."/>
            <person name="Kallscheuer N."/>
            <person name="Luecker S."/>
            <person name="Lage O.M."/>
            <person name="Pohl T."/>
            <person name="Merkel B.J."/>
            <person name="Hornburger P."/>
            <person name="Mueller R.-W."/>
            <person name="Bruemmer F."/>
            <person name="Labrenz M."/>
            <person name="Spormann A.M."/>
            <person name="Op den Camp H."/>
            <person name="Overmann J."/>
            <person name="Amann R."/>
            <person name="Jetten M.S.M."/>
            <person name="Mascher T."/>
            <person name="Medema M.H."/>
            <person name="Devos D.P."/>
            <person name="Kaster A.-K."/>
            <person name="Ovreas L."/>
            <person name="Rohde M."/>
            <person name="Galperin M.Y."/>
            <person name="Jogler C."/>
        </authorList>
    </citation>
    <scope>NUCLEOTIDE SEQUENCE [LARGE SCALE GENOMIC DNA]</scope>
    <source>
        <strain evidence="6 7">Mal52</strain>
    </source>
</reference>
<keyword evidence="4" id="KW-0479">Metal-binding</keyword>
<feature type="binding site" evidence="4">
    <location>
        <position position="132"/>
    </location>
    <ligand>
        <name>Zn(2+)</name>
        <dbReference type="ChEBI" id="CHEBI:29105"/>
    </ligand>
</feature>
<dbReference type="SUPFAM" id="SSF52467">
    <property type="entry name" value="DHS-like NAD/FAD-binding domain"/>
    <property type="match status" value="1"/>
</dbReference>